<sequence length="42" mass="4801">MWLNSLLPRGIDKGKHRHLERTTIQKGVLVGNSSVYVVKIQK</sequence>
<name>A6IRG0_RAT</name>
<gene>
    <name evidence="1" type="primary">Sema5b_predicted</name>
    <name evidence="1" type="ORF">rCG_52931</name>
</gene>
<accession>A6IRG0</accession>
<dbReference type="AlphaFoldDB" id="A6IRG0"/>
<protein>
    <submittedName>
        <fullName evidence="1">Sema domain, seven thrombospondin repeats (Type 1 and type 1-like), transmembrane domain (TM) and short cytoplasmic domain, (Semaphorin) 5B (Predicted), isoform CRA_e</fullName>
    </submittedName>
</protein>
<organism evidence="1 2">
    <name type="scientific">Rattus norvegicus</name>
    <name type="common">Rat</name>
    <dbReference type="NCBI Taxonomy" id="10116"/>
    <lineage>
        <taxon>Eukaryota</taxon>
        <taxon>Metazoa</taxon>
        <taxon>Chordata</taxon>
        <taxon>Craniata</taxon>
        <taxon>Vertebrata</taxon>
        <taxon>Euteleostomi</taxon>
        <taxon>Mammalia</taxon>
        <taxon>Eutheria</taxon>
        <taxon>Euarchontoglires</taxon>
        <taxon>Glires</taxon>
        <taxon>Rodentia</taxon>
        <taxon>Myomorpha</taxon>
        <taxon>Muroidea</taxon>
        <taxon>Muridae</taxon>
        <taxon>Murinae</taxon>
        <taxon>Rattus</taxon>
    </lineage>
</organism>
<evidence type="ECO:0000313" key="1">
    <source>
        <dbReference type="EMBL" id="EDM11313.1"/>
    </source>
</evidence>
<keyword evidence="1" id="KW-0472">Membrane</keyword>
<dbReference type="EMBL" id="CH473967">
    <property type="protein sequence ID" value="EDM11313.1"/>
    <property type="molecule type" value="Genomic_DNA"/>
</dbReference>
<keyword evidence="1" id="KW-0812">Transmembrane</keyword>
<reference evidence="2" key="1">
    <citation type="submission" date="2005-09" db="EMBL/GenBank/DDBJ databases">
        <authorList>
            <person name="Mural R.J."/>
            <person name="Li P.W."/>
            <person name="Adams M.D."/>
            <person name="Amanatides P.G."/>
            <person name="Baden-Tillson H."/>
            <person name="Barnstead M."/>
            <person name="Chin S.H."/>
            <person name="Dew I."/>
            <person name="Evans C.A."/>
            <person name="Ferriera S."/>
            <person name="Flanigan M."/>
            <person name="Fosler C."/>
            <person name="Glodek A."/>
            <person name="Gu Z."/>
            <person name="Holt R.A."/>
            <person name="Jennings D."/>
            <person name="Kraft C.L."/>
            <person name="Lu F."/>
            <person name="Nguyen T."/>
            <person name="Nusskern D.R."/>
            <person name="Pfannkoch C.M."/>
            <person name="Sitter C."/>
            <person name="Sutton G.G."/>
            <person name="Venter J.C."/>
            <person name="Wang Z."/>
            <person name="Woodage T."/>
            <person name="Zheng X.H."/>
            <person name="Zhong F."/>
        </authorList>
    </citation>
    <scope>NUCLEOTIDE SEQUENCE [LARGE SCALE GENOMIC DNA]</scope>
    <source>
        <strain>BN</strain>
        <strain evidence="2">Sprague-Dawley</strain>
    </source>
</reference>
<evidence type="ECO:0000313" key="2">
    <source>
        <dbReference type="Proteomes" id="UP000234681"/>
    </source>
</evidence>
<proteinExistence type="predicted"/>
<dbReference type="Proteomes" id="UP000234681">
    <property type="component" value="Chromosome 11"/>
</dbReference>